<dbReference type="InterPro" id="IPR051428">
    <property type="entry name" value="Sphingo_Act-Surfact_Prot"/>
</dbReference>
<dbReference type="WBParaSite" id="L893_g17661.t1">
    <property type="protein sequence ID" value="L893_g17661.t1"/>
    <property type="gene ID" value="L893_g17661"/>
</dbReference>
<evidence type="ECO:0000256" key="3">
    <source>
        <dbReference type="SAM" id="SignalP"/>
    </source>
</evidence>
<feature type="compositionally biased region" description="Polar residues" evidence="2">
    <location>
        <begin position="176"/>
        <end position="200"/>
    </location>
</feature>
<reference evidence="6" key="1">
    <citation type="submission" date="2016-11" db="UniProtKB">
        <authorList>
            <consortium name="WormBaseParasite"/>
        </authorList>
    </citation>
    <scope>IDENTIFICATION</scope>
</reference>
<dbReference type="SMART" id="SM00741">
    <property type="entry name" value="SapB"/>
    <property type="match status" value="2"/>
</dbReference>
<feature type="domain" description="Saposin B-type" evidence="4">
    <location>
        <begin position="225"/>
        <end position="301"/>
    </location>
</feature>
<feature type="signal peptide" evidence="3">
    <location>
        <begin position="1"/>
        <end position="20"/>
    </location>
</feature>
<feature type="region of interest" description="Disordered" evidence="2">
    <location>
        <begin position="35"/>
        <end position="54"/>
    </location>
</feature>
<organism evidence="5 6">
    <name type="scientific">Steinernema glaseri</name>
    <dbReference type="NCBI Taxonomy" id="37863"/>
    <lineage>
        <taxon>Eukaryota</taxon>
        <taxon>Metazoa</taxon>
        <taxon>Ecdysozoa</taxon>
        <taxon>Nematoda</taxon>
        <taxon>Chromadorea</taxon>
        <taxon>Rhabditida</taxon>
        <taxon>Tylenchina</taxon>
        <taxon>Panagrolaimomorpha</taxon>
        <taxon>Strongyloidoidea</taxon>
        <taxon>Steinernematidae</taxon>
        <taxon>Steinernema</taxon>
    </lineage>
</organism>
<evidence type="ECO:0000256" key="2">
    <source>
        <dbReference type="SAM" id="MobiDB-lite"/>
    </source>
</evidence>
<proteinExistence type="predicted"/>
<name>A0A1I7YLV4_9BILA</name>
<accession>A0A1I7YLV4</accession>
<evidence type="ECO:0000256" key="1">
    <source>
        <dbReference type="ARBA" id="ARBA00023157"/>
    </source>
</evidence>
<dbReference type="Gene3D" id="1.10.225.10">
    <property type="entry name" value="Saposin-like"/>
    <property type="match status" value="1"/>
</dbReference>
<sequence length="301" mass="32813">MRSGRLILFTIVLSTGLVHSSLYFDRNSGYGSHARNFVDPRTEEPTGTTQSSTTSNLGCFLCTQMMSVTKQRVGLSQAQLEAVLNDRCKSLPTVIRSQCHAFVDNSLPKLYRSFSDDMSTNSICEILDLCDVGNPFAATSATAEKSTTDPTTEPTASSTATFPSTAFPSTAFPSTEVPTSTVRKGSPRTYNIVSTTTTSAPKPRMEKVAPAKELLPESSDNTTSKRLTCLFCERMLANAKNYAFAAKSEIAAFANATCAKLRDATLLQQCYQLTDRKINELAIFVDEQVVEALWCAQTNHC</sequence>
<keyword evidence="5" id="KW-1185">Reference proteome</keyword>
<evidence type="ECO:0000313" key="5">
    <source>
        <dbReference type="Proteomes" id="UP000095287"/>
    </source>
</evidence>
<dbReference type="PROSITE" id="PS50015">
    <property type="entry name" value="SAP_B"/>
    <property type="match status" value="2"/>
</dbReference>
<evidence type="ECO:0000259" key="4">
    <source>
        <dbReference type="PROSITE" id="PS50015"/>
    </source>
</evidence>
<feature type="domain" description="Saposin B-type" evidence="4">
    <location>
        <begin position="55"/>
        <end position="134"/>
    </location>
</feature>
<dbReference type="PANTHER" id="PTHR11480">
    <property type="entry name" value="SAPOSIN-RELATED"/>
    <property type="match status" value="1"/>
</dbReference>
<evidence type="ECO:0000313" key="6">
    <source>
        <dbReference type="WBParaSite" id="L893_g17661.t1"/>
    </source>
</evidence>
<dbReference type="InterPro" id="IPR008139">
    <property type="entry name" value="SaposinB_dom"/>
</dbReference>
<feature type="region of interest" description="Disordered" evidence="2">
    <location>
        <begin position="141"/>
        <end position="206"/>
    </location>
</feature>
<keyword evidence="3" id="KW-0732">Signal</keyword>
<dbReference type="Proteomes" id="UP000095287">
    <property type="component" value="Unplaced"/>
</dbReference>
<protein>
    <submittedName>
        <fullName evidence="6">Saposin B-type domain-containing protein</fullName>
    </submittedName>
</protein>
<dbReference type="AlphaFoldDB" id="A0A1I7YLV4"/>
<dbReference type="SUPFAM" id="SSF47862">
    <property type="entry name" value="Saposin"/>
    <property type="match status" value="2"/>
</dbReference>
<feature type="compositionally biased region" description="Low complexity" evidence="2">
    <location>
        <begin position="141"/>
        <end position="175"/>
    </location>
</feature>
<keyword evidence="1" id="KW-1015">Disulfide bond</keyword>
<dbReference type="InterPro" id="IPR011001">
    <property type="entry name" value="Saposin-like"/>
</dbReference>
<feature type="chain" id="PRO_5009312309" evidence="3">
    <location>
        <begin position="21"/>
        <end position="301"/>
    </location>
</feature>
<feature type="compositionally biased region" description="Polar residues" evidence="2">
    <location>
        <begin position="45"/>
        <end position="54"/>
    </location>
</feature>
<dbReference type="PANTHER" id="PTHR11480:SF91">
    <property type="entry name" value="SAPOSIN B-TYPE DOMAIN-CONTAINING PROTEIN"/>
    <property type="match status" value="1"/>
</dbReference>